<dbReference type="EMBL" id="LGST01000009">
    <property type="protein sequence ID" value="KNE01535.1"/>
    <property type="molecule type" value="Genomic_DNA"/>
</dbReference>
<accession>A0A0L0P5P3</accession>
<comment type="caution">
    <text evidence="1">The sequence shown here is derived from an EMBL/GenBank/DDBJ whole genome shotgun (WGS) entry which is preliminary data.</text>
</comment>
<reference evidence="2" key="1">
    <citation type="journal article" date="2015" name="BMC Genomics">
        <title>Draft genome of a commonly misdiagnosed multidrug resistant pathogen Candida auris.</title>
        <authorList>
            <person name="Chatterjee S."/>
            <person name="Alampalli S.V."/>
            <person name="Nageshan R.K."/>
            <person name="Chettiar S.T."/>
            <person name="Joshi S."/>
            <person name="Tatu U.S."/>
        </authorList>
    </citation>
    <scope>NUCLEOTIDE SEQUENCE [LARGE SCALE GENOMIC DNA]</scope>
    <source>
        <strain evidence="2">6684</strain>
    </source>
</reference>
<dbReference type="AlphaFoldDB" id="A0A0L0P5P3"/>
<proteinExistence type="predicted"/>
<evidence type="ECO:0000313" key="1">
    <source>
        <dbReference type="EMBL" id="KNE01535.1"/>
    </source>
</evidence>
<evidence type="ECO:0000313" key="2">
    <source>
        <dbReference type="Proteomes" id="UP000037122"/>
    </source>
</evidence>
<organism evidence="1 2">
    <name type="scientific">Candidozyma auris</name>
    <name type="common">Yeast</name>
    <name type="synonym">Candida auris</name>
    <dbReference type="NCBI Taxonomy" id="498019"/>
    <lineage>
        <taxon>Eukaryota</taxon>
        <taxon>Fungi</taxon>
        <taxon>Dikarya</taxon>
        <taxon>Ascomycota</taxon>
        <taxon>Saccharomycotina</taxon>
        <taxon>Pichiomycetes</taxon>
        <taxon>Metschnikowiaceae</taxon>
        <taxon>Candidozyma</taxon>
    </lineage>
</organism>
<protein>
    <submittedName>
        <fullName evidence="1">Uncharacterized protein</fullName>
    </submittedName>
</protein>
<dbReference type="Proteomes" id="UP000037122">
    <property type="component" value="Unassembled WGS sequence"/>
</dbReference>
<dbReference type="VEuPathDB" id="FungiDB:QG37_01363"/>
<sequence>MIEPVMKGFLDYAEQFLSIGEEICLAKGLGSAWHRSLKRST</sequence>
<gene>
    <name evidence="1" type="ORF">QG37_01363</name>
</gene>
<name>A0A0L0P5P3_CANAR</name>